<organism evidence="9 10">
    <name type="scientific">Paracoccus stylophorae</name>
    <dbReference type="NCBI Taxonomy" id="659350"/>
    <lineage>
        <taxon>Bacteria</taxon>
        <taxon>Pseudomonadati</taxon>
        <taxon>Pseudomonadota</taxon>
        <taxon>Alphaproteobacteria</taxon>
        <taxon>Rhodobacterales</taxon>
        <taxon>Paracoccaceae</taxon>
        <taxon>Paracoccus</taxon>
    </lineage>
</organism>
<dbReference type="Proteomes" id="UP001218412">
    <property type="component" value="Chromosome"/>
</dbReference>
<keyword evidence="7" id="KW-0472">Membrane</keyword>
<gene>
    <name evidence="9" type="ORF">JHW45_17190</name>
</gene>
<name>A0ABY7SUM6_9RHOB</name>
<keyword evidence="3" id="KW-0328">Glycosyltransferase</keyword>
<evidence type="ECO:0000256" key="4">
    <source>
        <dbReference type="ARBA" id="ARBA00022679"/>
    </source>
</evidence>
<keyword evidence="6" id="KW-1133">Transmembrane helix</keyword>
<dbReference type="Gene3D" id="3.90.1480.20">
    <property type="entry name" value="Glycosyl transferase family 29"/>
    <property type="match status" value="1"/>
</dbReference>
<keyword evidence="8" id="KW-0325">Glycoprotein</keyword>
<evidence type="ECO:0000313" key="10">
    <source>
        <dbReference type="Proteomes" id="UP001218412"/>
    </source>
</evidence>
<comment type="subcellular location">
    <subcellularLocation>
        <location evidence="2">Endomembrane system</location>
    </subcellularLocation>
    <subcellularLocation>
        <location evidence="1">Membrane</location>
        <topology evidence="1">Single-pass membrane protein</topology>
    </subcellularLocation>
</comment>
<dbReference type="InterPro" id="IPR038578">
    <property type="entry name" value="GT29-like_sf"/>
</dbReference>
<dbReference type="InterPro" id="IPR001675">
    <property type="entry name" value="Glyco_trans_29"/>
</dbReference>
<evidence type="ECO:0000256" key="7">
    <source>
        <dbReference type="ARBA" id="ARBA00023136"/>
    </source>
</evidence>
<dbReference type="Pfam" id="PF00777">
    <property type="entry name" value="Glyco_transf_29"/>
    <property type="match status" value="1"/>
</dbReference>
<sequence>MNRLRFHTARLLRNEAALRAMSVPQGNLLADLEGRTVALIGNARALTGGDSGARIDAADLVIRINRAPIPAPASHGSRTDWLALATRLNEADRARLSPDRILWMSPKRKRLDWRSAASPGFYLHPLADYAALRDRLSAPPTTGALTVDLLLRSRLRSLTLFGFDFFASRSLSGRRSAQQVPHDFAAEAAWVADLSRHDPRLTLIRAEERAETGQTRTTPSPALD</sequence>
<reference evidence="9 10" key="1">
    <citation type="submission" date="2021-01" db="EMBL/GenBank/DDBJ databases">
        <title>Biogeographic distribution of Paracoccus.</title>
        <authorList>
            <person name="Hollensteiner J."/>
            <person name="Leineberger J."/>
            <person name="Brinkhoff T."/>
            <person name="Daniel R."/>
        </authorList>
    </citation>
    <scope>NUCLEOTIDE SEQUENCE [LARGE SCALE GENOMIC DNA]</scope>
    <source>
        <strain evidence="9 10">LMG25392</strain>
    </source>
</reference>
<evidence type="ECO:0000256" key="8">
    <source>
        <dbReference type="ARBA" id="ARBA00023180"/>
    </source>
</evidence>
<keyword evidence="5" id="KW-0812">Transmembrane</keyword>
<evidence type="ECO:0000256" key="6">
    <source>
        <dbReference type="ARBA" id="ARBA00022989"/>
    </source>
</evidence>
<evidence type="ECO:0000256" key="2">
    <source>
        <dbReference type="ARBA" id="ARBA00004308"/>
    </source>
</evidence>
<protein>
    <submittedName>
        <fullName evidence="9">Glycosyltransferase family 29 protein</fullName>
    </submittedName>
</protein>
<evidence type="ECO:0000256" key="1">
    <source>
        <dbReference type="ARBA" id="ARBA00004167"/>
    </source>
</evidence>
<keyword evidence="4" id="KW-0808">Transferase</keyword>
<evidence type="ECO:0000313" key="9">
    <source>
        <dbReference type="EMBL" id="WCR10741.1"/>
    </source>
</evidence>
<dbReference type="RefSeq" id="WP_272858819.1">
    <property type="nucleotide sequence ID" value="NZ_CP067134.1"/>
</dbReference>
<proteinExistence type="predicted"/>
<keyword evidence="10" id="KW-1185">Reference proteome</keyword>
<evidence type="ECO:0000256" key="5">
    <source>
        <dbReference type="ARBA" id="ARBA00022692"/>
    </source>
</evidence>
<evidence type="ECO:0000256" key="3">
    <source>
        <dbReference type="ARBA" id="ARBA00022676"/>
    </source>
</evidence>
<dbReference type="EMBL" id="CP067134">
    <property type="protein sequence ID" value="WCR10741.1"/>
    <property type="molecule type" value="Genomic_DNA"/>
</dbReference>
<accession>A0ABY7SUM6</accession>